<keyword evidence="9" id="KW-1185">Reference proteome</keyword>
<proteinExistence type="predicted"/>
<gene>
    <name evidence="8" type="primary">RNF123</name>
    <name evidence="8" type="ORF">CEXT_725211</name>
</gene>
<keyword evidence="3" id="KW-0862">Zinc</keyword>
<dbReference type="Pfam" id="PF00622">
    <property type="entry name" value="SPRY"/>
    <property type="match status" value="1"/>
</dbReference>
<evidence type="ECO:0000259" key="6">
    <source>
        <dbReference type="PROSITE" id="PS50089"/>
    </source>
</evidence>
<dbReference type="InterPro" id="IPR001870">
    <property type="entry name" value="B30.2/SPRY"/>
</dbReference>
<feature type="domain" description="B30.2/SPRY" evidence="7">
    <location>
        <begin position="106"/>
        <end position="303"/>
    </location>
</feature>
<dbReference type="Proteomes" id="UP001054945">
    <property type="component" value="Unassembled WGS sequence"/>
</dbReference>
<dbReference type="InterPro" id="IPR043136">
    <property type="entry name" value="B30.2/SPRY_sf"/>
</dbReference>
<evidence type="ECO:0000256" key="4">
    <source>
        <dbReference type="PROSITE-ProRule" id="PRU00175"/>
    </source>
</evidence>
<dbReference type="EMBL" id="BPLR01003573">
    <property type="protein sequence ID" value="GIX86231.1"/>
    <property type="molecule type" value="Genomic_DNA"/>
</dbReference>
<evidence type="ECO:0000256" key="3">
    <source>
        <dbReference type="ARBA" id="ARBA00022833"/>
    </source>
</evidence>
<dbReference type="SUPFAM" id="SSF57850">
    <property type="entry name" value="RING/U-box"/>
    <property type="match status" value="1"/>
</dbReference>
<dbReference type="InterPro" id="IPR001841">
    <property type="entry name" value="Znf_RING"/>
</dbReference>
<keyword evidence="5" id="KW-0175">Coiled coil</keyword>
<dbReference type="Gene3D" id="2.60.120.920">
    <property type="match status" value="1"/>
</dbReference>
<evidence type="ECO:0000313" key="9">
    <source>
        <dbReference type="Proteomes" id="UP001054945"/>
    </source>
</evidence>
<dbReference type="SMART" id="SM00449">
    <property type="entry name" value="SPRY"/>
    <property type="match status" value="1"/>
</dbReference>
<dbReference type="PANTHER" id="PTHR13363">
    <property type="entry name" value="RING FINGER AND SRY DOMAIN-CONTAINING"/>
    <property type="match status" value="1"/>
</dbReference>
<dbReference type="InterPro" id="IPR013083">
    <property type="entry name" value="Znf_RING/FYVE/PHD"/>
</dbReference>
<organism evidence="8 9">
    <name type="scientific">Caerostris extrusa</name>
    <name type="common">Bark spider</name>
    <name type="synonym">Caerostris bankana</name>
    <dbReference type="NCBI Taxonomy" id="172846"/>
    <lineage>
        <taxon>Eukaryota</taxon>
        <taxon>Metazoa</taxon>
        <taxon>Ecdysozoa</taxon>
        <taxon>Arthropoda</taxon>
        <taxon>Chelicerata</taxon>
        <taxon>Arachnida</taxon>
        <taxon>Araneae</taxon>
        <taxon>Araneomorphae</taxon>
        <taxon>Entelegynae</taxon>
        <taxon>Araneoidea</taxon>
        <taxon>Araneidae</taxon>
        <taxon>Caerostris</taxon>
    </lineage>
</organism>
<evidence type="ECO:0000256" key="2">
    <source>
        <dbReference type="ARBA" id="ARBA00022771"/>
    </source>
</evidence>
<name>A0AAV4NRB3_CAEEX</name>
<dbReference type="GO" id="GO:0008270">
    <property type="term" value="F:zinc ion binding"/>
    <property type="evidence" value="ECO:0007669"/>
    <property type="project" value="UniProtKB-KW"/>
</dbReference>
<dbReference type="AlphaFoldDB" id="A0AAV4NRB3"/>
<dbReference type="SUPFAM" id="SSF49899">
    <property type="entry name" value="Concanavalin A-like lectins/glucanases"/>
    <property type="match status" value="1"/>
</dbReference>
<keyword evidence="2 4" id="KW-0863">Zinc-finger</keyword>
<reference evidence="8 9" key="1">
    <citation type="submission" date="2021-06" db="EMBL/GenBank/DDBJ databases">
        <title>Caerostris extrusa draft genome.</title>
        <authorList>
            <person name="Kono N."/>
            <person name="Arakawa K."/>
        </authorList>
    </citation>
    <scope>NUCLEOTIDE SEQUENCE [LARGE SCALE GENOMIC DNA]</scope>
</reference>
<dbReference type="InterPro" id="IPR013320">
    <property type="entry name" value="ConA-like_dom_sf"/>
</dbReference>
<dbReference type="PROSITE" id="PS50089">
    <property type="entry name" value="ZF_RING_2"/>
    <property type="match status" value="1"/>
</dbReference>
<sequence>MSGQEILSDKIKRLALQFLIKQYANQSFSPLMVNNELQLLDKDENTLKNSLQNYNCSPEHLLTLPVVPRHDPSLFNVSKMECTSDRLRKSMENELCLESVIKQVYGGGGNQPLGEHGHILLDSLNLENIDDFIDKEIRKASQIAEMSMHLNGPEKVIFDVSSNVGSLVIDRDRLGLSSQSNFSSIRANCCVYKGVMQIGWATINCKFSQEKGVGDTPHSYAYDGHRIRKWNVSTYKYGESWLTGDVIGCTIDLDKGLIGFYRNGNYLGDAFDKVQIGPGLAYFPAVSLAYNENLVANFGSTPLRYPVVGYSPLQLYPKKDIAQTNKTNPVLVVRNWPPQYKQGLKSQLLLVAAPLMHRLSPLLANAFLTEACFLRFMFDLQIKDQRSMDSKSRITSVLEIMWSLMEPYELHQCLEFIVVALLTGYRFAPATPEFYEQKKYLALTLALLQHTPTKHYLLQNLKLYLKCGLIFKQEMNDEELFRKACYQKSCTHLKLVVKEVELVQLEILLELFDASNVYQGQCSRCIFLHKLREFLKENSGGARVPVVHLCPLPVALAFFHRLISLLRICVSASGIDLNGLSVPCSSFYDNSIQYTEVQRIGGLQSHLLRIYQDIVLQEISQEKASSENDPIGKLLKSEKSKAQHLRHAGDKDNFGTLIELLDGIVRLYHIAAHRQLEKMCALRDTMHEYRHALKEIEKRLKVQKGDVEEELNLAKNVFLEELVEQGRHQAWISSVVYSADRQADVYWLLQILLRTLSQASETGLLFSFVPDFYVEACIKCCHALRNFFPPAAPADSLPAFAGHHELLIKYGSFLAHHFSDERVVNAELKDSLVQALASYVCYPATLQALESMDPDSRLIMTKALLQPYENRAWAQSNWILIRLWKGCGFAFRYSISPHLAKKMSCKSIPLPEAFPTISQTPCPSPVFLEHASQWLLENPEAAASFMSSVLNQLNWAFSEFIGMLQEIQNASNRPERVFIDSRQLKICATCFDLALGLLRVLEMTVHLVPQLFTDPSRPSSEIFLTRLCQLVCQVLNRITSKSGCFCLVASMEIPGLETIDHFPILTAVTGILVSLIIDGLPKSQKKAINALLAEPSFQPSSLDFLLGSSQDSPNCKPFSLRDYKEVSKEEIEKVEQLCQLLHSKYDIAQQNRGLEEIDDDLVCTICYANPKSACFYPCQHQSCRNCISLHMLSHKECFFCKSVIEFIKPTQQDKNEVMIVKLFSFENSCQGAFYETKYFSPV</sequence>
<evidence type="ECO:0000256" key="1">
    <source>
        <dbReference type="ARBA" id="ARBA00022723"/>
    </source>
</evidence>
<comment type="caution">
    <text evidence="8">The sequence shown here is derived from an EMBL/GenBank/DDBJ whole genome shotgun (WGS) entry which is preliminary data.</text>
</comment>
<keyword evidence="1" id="KW-0479">Metal-binding</keyword>
<feature type="domain" description="RING-type" evidence="6">
    <location>
        <begin position="1163"/>
        <end position="1201"/>
    </location>
</feature>
<feature type="coiled-coil region" evidence="5">
    <location>
        <begin position="686"/>
        <end position="713"/>
    </location>
</feature>
<evidence type="ECO:0000256" key="5">
    <source>
        <dbReference type="SAM" id="Coils"/>
    </source>
</evidence>
<dbReference type="Pfam" id="PF13920">
    <property type="entry name" value="zf-C3HC4_3"/>
    <property type="match status" value="1"/>
</dbReference>
<dbReference type="InterPro" id="IPR045129">
    <property type="entry name" value="RNF123/RKP/RSPRY1"/>
</dbReference>
<protein>
    <submittedName>
        <fullName evidence="8">E3 ubiquitin-protein ligase RNF123</fullName>
    </submittedName>
</protein>
<evidence type="ECO:0000313" key="8">
    <source>
        <dbReference type="EMBL" id="GIX86231.1"/>
    </source>
</evidence>
<dbReference type="InterPro" id="IPR057987">
    <property type="entry name" value="TPR_RNF123/RKP"/>
</dbReference>
<dbReference type="GO" id="GO:0004842">
    <property type="term" value="F:ubiquitin-protein transferase activity"/>
    <property type="evidence" value="ECO:0007669"/>
    <property type="project" value="InterPro"/>
</dbReference>
<dbReference type="GO" id="GO:0005737">
    <property type="term" value="C:cytoplasm"/>
    <property type="evidence" value="ECO:0007669"/>
    <property type="project" value="TreeGrafter"/>
</dbReference>
<dbReference type="PROSITE" id="PS50188">
    <property type="entry name" value="B302_SPRY"/>
    <property type="match status" value="1"/>
</dbReference>
<dbReference type="PANTHER" id="PTHR13363:SF5">
    <property type="entry name" value="E3 UBIQUITIN-PROTEIN LIGASE RNF123"/>
    <property type="match status" value="1"/>
</dbReference>
<dbReference type="Gene3D" id="3.30.40.10">
    <property type="entry name" value="Zinc/RING finger domain, C3HC4 (zinc finger)"/>
    <property type="match status" value="1"/>
</dbReference>
<dbReference type="GO" id="GO:0051603">
    <property type="term" value="P:proteolysis involved in protein catabolic process"/>
    <property type="evidence" value="ECO:0007669"/>
    <property type="project" value="TreeGrafter"/>
</dbReference>
<evidence type="ECO:0000259" key="7">
    <source>
        <dbReference type="PROSITE" id="PS50188"/>
    </source>
</evidence>
<dbReference type="InterPro" id="IPR003877">
    <property type="entry name" value="SPRY_dom"/>
</dbReference>
<accession>A0AAV4NRB3</accession>
<dbReference type="Pfam" id="PF25576">
    <property type="entry name" value="TPR_RNF123"/>
    <property type="match status" value="1"/>
</dbReference>
<dbReference type="CDD" id="cd16541">
    <property type="entry name" value="RING-HC_RNF123"/>
    <property type="match status" value="1"/>
</dbReference>